<protein>
    <submittedName>
        <fullName evidence="3">Extracellular ligand-binding receptor</fullName>
    </submittedName>
</protein>
<name>M1P1G9_9ZZZZ</name>
<reference evidence="3" key="1">
    <citation type="journal article" date="2013" name="Syst. Appl. Microbiol.">
        <title>New insights into the archaeal diversity of a hypersaline microbial mat obtained by a metagenomic approach.</title>
        <authorList>
            <person name="Lopez-Lopez A."/>
            <person name="Richter M."/>
            <person name="Pena A."/>
            <person name="Tamames J."/>
            <person name="Rossello-Mora R."/>
        </authorList>
    </citation>
    <scope>NUCLEOTIDE SEQUENCE</scope>
</reference>
<dbReference type="SUPFAM" id="SSF53822">
    <property type="entry name" value="Periplasmic binding protein-like I"/>
    <property type="match status" value="1"/>
</dbReference>
<keyword evidence="3" id="KW-0675">Receptor</keyword>
<dbReference type="InterPro" id="IPR028081">
    <property type="entry name" value="Leu-bd"/>
</dbReference>
<dbReference type="PANTHER" id="PTHR30483:SF6">
    <property type="entry name" value="PERIPLASMIC BINDING PROTEIN OF ABC TRANSPORTER FOR NATURAL AMINO ACIDS"/>
    <property type="match status" value="1"/>
</dbReference>
<proteinExistence type="predicted"/>
<dbReference type="InterPro" id="IPR028082">
    <property type="entry name" value="Peripla_BP_I"/>
</dbReference>
<dbReference type="PANTHER" id="PTHR30483">
    <property type="entry name" value="LEUCINE-SPECIFIC-BINDING PROTEIN"/>
    <property type="match status" value="1"/>
</dbReference>
<dbReference type="InterPro" id="IPR051010">
    <property type="entry name" value="BCAA_transport"/>
</dbReference>
<evidence type="ECO:0000256" key="1">
    <source>
        <dbReference type="ARBA" id="ARBA00022729"/>
    </source>
</evidence>
<sequence>MVTFDSLVVKALSKNPDGILLTVNSDKAAKIIKQLEDRGWEDKENILVFSSADDTPLYTIGGKALEGISIYNYINPNSDNPRWLKFKEEYKKDHDGKEPGSLATNYYDAVYMIKEAIENKKITGDPGKLEEERKMIRDYTRNVDNFKGIQLTWDMNEGVPGSKGAFLFKIVDGEKKLIGEVK</sequence>
<dbReference type="AlphaFoldDB" id="M1P1G9"/>
<dbReference type="Gene3D" id="3.40.50.2300">
    <property type="match status" value="2"/>
</dbReference>
<evidence type="ECO:0000259" key="2">
    <source>
        <dbReference type="Pfam" id="PF13458"/>
    </source>
</evidence>
<dbReference type="Pfam" id="PF13458">
    <property type="entry name" value="Peripla_BP_6"/>
    <property type="match status" value="1"/>
</dbReference>
<evidence type="ECO:0000313" key="3">
    <source>
        <dbReference type="EMBL" id="AGF93231.1"/>
    </source>
</evidence>
<organism evidence="3">
    <name type="scientific">uncultured organism</name>
    <dbReference type="NCBI Taxonomy" id="155900"/>
    <lineage>
        <taxon>unclassified sequences</taxon>
        <taxon>environmental samples</taxon>
    </lineage>
</organism>
<feature type="domain" description="Leucine-binding protein" evidence="2">
    <location>
        <begin position="4"/>
        <end position="120"/>
    </location>
</feature>
<accession>M1P1G9</accession>
<gene>
    <name evidence="3" type="ORF">FLSS-20_0032</name>
</gene>
<keyword evidence="1" id="KW-0732">Signal</keyword>
<dbReference type="EMBL" id="JX684085">
    <property type="protein sequence ID" value="AGF93231.1"/>
    <property type="molecule type" value="Genomic_DNA"/>
</dbReference>